<keyword evidence="3 9" id="KW-0813">Transport</keyword>
<comment type="function">
    <text evidence="9">Essential component of the vacuolar proton pump (V-ATPase), a multimeric enzyme that catalyzes the translocation of protons across the membranes. Required for assembly and activity of the V-ATPase.</text>
</comment>
<name>G3VGX7_SARHA</name>
<evidence type="ECO:0000256" key="5">
    <source>
        <dbReference type="ARBA" id="ARBA00022781"/>
    </source>
</evidence>
<dbReference type="GO" id="GO:0097401">
    <property type="term" value="P:synaptic vesicle lumen acidification"/>
    <property type="evidence" value="ECO:0007669"/>
    <property type="project" value="Ensembl"/>
</dbReference>
<dbReference type="KEGG" id="shr:100934805"/>
<dbReference type="InParanoid" id="G3VGX7"/>
<protein>
    <recommendedName>
        <fullName evidence="9">V-type proton ATPase subunit a</fullName>
    </recommendedName>
</protein>
<dbReference type="GO" id="GO:0007035">
    <property type="term" value="P:vacuolar acidification"/>
    <property type="evidence" value="ECO:0007669"/>
    <property type="project" value="TreeGrafter"/>
</dbReference>
<dbReference type="InterPro" id="IPR026028">
    <property type="entry name" value="V-type_ATPase_116kDa_su_euka"/>
</dbReference>
<dbReference type="GO" id="GO:0007605">
    <property type="term" value="P:sensory perception of sound"/>
    <property type="evidence" value="ECO:0007669"/>
    <property type="project" value="Ensembl"/>
</dbReference>
<dbReference type="Proteomes" id="UP000007648">
    <property type="component" value="Unassembled WGS sequence"/>
</dbReference>
<proteinExistence type="inferred from homology"/>
<dbReference type="GeneTree" id="ENSGT00950000182881"/>
<reference evidence="12 13" key="1">
    <citation type="journal article" date="2011" name="Proc. Natl. Acad. Sci. U.S.A.">
        <title>Genetic diversity and population structure of the endangered marsupial Sarcophilus harrisii (Tasmanian devil).</title>
        <authorList>
            <person name="Miller W."/>
            <person name="Hayes V.M."/>
            <person name="Ratan A."/>
            <person name="Petersen D.C."/>
            <person name="Wittekindt N.E."/>
            <person name="Miller J."/>
            <person name="Walenz B."/>
            <person name="Knight J."/>
            <person name="Qi J."/>
            <person name="Zhao F."/>
            <person name="Wang Q."/>
            <person name="Bedoya-Reina O.C."/>
            <person name="Katiyar N."/>
            <person name="Tomsho L.P."/>
            <person name="Kasson L.M."/>
            <person name="Hardie R.A."/>
            <person name="Woodbridge P."/>
            <person name="Tindall E.A."/>
            <person name="Bertelsen M.F."/>
            <person name="Dixon D."/>
            <person name="Pyecroft S."/>
            <person name="Helgen K.M."/>
            <person name="Lesk A.M."/>
            <person name="Pringle T.H."/>
            <person name="Patterson N."/>
            <person name="Zhang Y."/>
            <person name="Kreiss A."/>
            <person name="Woods G.M."/>
            <person name="Jones M.E."/>
            <person name="Schuster S.C."/>
        </authorList>
    </citation>
    <scope>NUCLEOTIDE SEQUENCE [LARGE SCALE GENOMIC DNA]</scope>
</reference>
<keyword evidence="8 9" id="KW-0472">Membrane</keyword>
<dbReference type="Ensembl" id="ENSSHAT00000002457.2">
    <property type="protein sequence ID" value="ENSSHAP00000002431.1"/>
    <property type="gene ID" value="ENSSHAG00000002153.2"/>
</dbReference>
<dbReference type="FunCoup" id="G3VGX7">
    <property type="interactions" value="434"/>
</dbReference>
<comment type="subcellular location">
    <subcellularLocation>
        <location evidence="1">Membrane</location>
        <topology evidence="1">Multi-pass membrane protein</topology>
    </subcellularLocation>
</comment>
<feature type="transmembrane region" description="Helical" evidence="9">
    <location>
        <begin position="545"/>
        <end position="566"/>
    </location>
</feature>
<evidence type="ECO:0000256" key="1">
    <source>
        <dbReference type="ARBA" id="ARBA00004141"/>
    </source>
</evidence>
<feature type="transmembrane region" description="Helical" evidence="9">
    <location>
        <begin position="398"/>
        <end position="427"/>
    </location>
</feature>
<evidence type="ECO:0000256" key="11">
    <source>
        <dbReference type="SAM" id="MobiDB-lite"/>
    </source>
</evidence>
<dbReference type="RefSeq" id="XP_023361234.1">
    <property type="nucleotide sequence ID" value="XM_023505466.2"/>
</dbReference>
<feature type="transmembrane region" description="Helical" evidence="9">
    <location>
        <begin position="447"/>
        <end position="466"/>
    </location>
</feature>
<dbReference type="GO" id="GO:0031526">
    <property type="term" value="C:brush border membrane"/>
    <property type="evidence" value="ECO:0007669"/>
    <property type="project" value="Ensembl"/>
</dbReference>
<comment type="similarity">
    <text evidence="2 9">Belongs to the V-ATPase 116 kDa subunit family.</text>
</comment>
<dbReference type="HOGENOM" id="CLU_005230_0_0_1"/>
<dbReference type="Pfam" id="PF01496">
    <property type="entry name" value="V_ATPase_I"/>
    <property type="match status" value="1"/>
</dbReference>
<evidence type="ECO:0000256" key="8">
    <source>
        <dbReference type="ARBA" id="ARBA00023136"/>
    </source>
</evidence>
<dbReference type="GO" id="GO:0001503">
    <property type="term" value="P:ossification"/>
    <property type="evidence" value="ECO:0007669"/>
    <property type="project" value="Ensembl"/>
</dbReference>
<sequence>MASVFRSEEMCLSQLFLQAEAAYCCVAELGELGLVQFKDLNANVNSFQRKFVNEVRRCESLERILRFLEDEMKEEIVIQVPEKSPQTPLPREMIDLEIILEKLEGELQEANQNQQALRTNFLQLTELKYLLKKTEDFFETENSLNDDFFTEDTSGLLELKSVPSPVAGKLGFTAGVINRERMAPFERLLWRVCRGNVYLKYTEIDTLLEDPVTKEELKKNIFIIFYQGDQLKKKVNKICEGFRATVYPCPEVASERREMLANVNVRLEDLNTVITQTESHRQRLLQEAAANWYSWSIKVQKMKAIYHVLNCCNIDVTQQCIIAEIWFPVADTVAIKTALQQGVDRSGSPIAPIMTAVEMKSTPPTFNRSNKFTAGFQNIVDAYGVGNYREMNPTPYTIITFPFLFAVMFGDCGHGAIMLILALWMVMNEKSLLAQKNTNEIWNTFFNGRYLILLMGFFSVYTGFIYNDCFSKALNIFGSSWSVRSMFTNGTWNSHLVETNPILQLDPAVPGVFSGNPYPFGIDPVWNIAANKLTFLNSYKMKMSVILGIIQMVFGVILSLFNHIYFRKTINIVLQFIPEMIFILCLFGYLVFMVIFKWCQYDVYTSRSAPSILIHFINMFLFNYDDPTSKPLYAHQKEVQSFLVIFALIAVPWMLLIKPFILRARHRKSQALLNNAAADIEADGSSHSKSAGKENSAGAQGGHDDHEEEFNFGDIFVHQAIHTIEYCLGCISNTASYLRLWALSLAHSQLSEVLWTMVMNIGLRQRSWGGLIGVFIIFAFFAVLTVAILLVMEGLSAFLHALRLHWVEFQNKFYSGCGYKFTPFSFKVILDGTAEE</sequence>
<keyword evidence="13" id="KW-1185">Reference proteome</keyword>
<dbReference type="GO" id="GO:0005768">
    <property type="term" value="C:endosome"/>
    <property type="evidence" value="ECO:0007669"/>
    <property type="project" value="Ensembl"/>
</dbReference>
<feature type="region of interest" description="Disordered" evidence="11">
    <location>
        <begin position="683"/>
        <end position="704"/>
    </location>
</feature>
<reference evidence="12" key="2">
    <citation type="submission" date="2025-08" db="UniProtKB">
        <authorList>
            <consortium name="Ensembl"/>
        </authorList>
    </citation>
    <scope>IDENTIFICATION</scope>
</reference>
<dbReference type="PANTHER" id="PTHR11629">
    <property type="entry name" value="VACUOLAR PROTON ATPASES"/>
    <property type="match status" value="1"/>
</dbReference>
<dbReference type="PANTHER" id="PTHR11629:SF26">
    <property type="entry name" value="V-TYPE PROTON ATPASE 116 KDA SUBUNIT A 4"/>
    <property type="match status" value="1"/>
</dbReference>
<feature type="transmembrane region" description="Helical" evidence="9">
    <location>
        <begin position="768"/>
        <end position="792"/>
    </location>
</feature>
<evidence type="ECO:0000256" key="2">
    <source>
        <dbReference type="ARBA" id="ARBA00009904"/>
    </source>
</evidence>
<reference evidence="12" key="3">
    <citation type="submission" date="2025-09" db="UniProtKB">
        <authorList>
            <consortium name="Ensembl"/>
        </authorList>
    </citation>
    <scope>IDENTIFICATION</scope>
</reference>
<evidence type="ECO:0000256" key="6">
    <source>
        <dbReference type="ARBA" id="ARBA00022989"/>
    </source>
</evidence>
<keyword evidence="6 9" id="KW-1133">Transmembrane helix</keyword>
<evidence type="ECO:0000313" key="12">
    <source>
        <dbReference type="Ensembl" id="ENSSHAP00000002431.1"/>
    </source>
</evidence>
<dbReference type="GO" id="GO:0000220">
    <property type="term" value="C:vacuolar proton-transporting V-type ATPase, V0 domain"/>
    <property type="evidence" value="ECO:0007669"/>
    <property type="project" value="InterPro"/>
</dbReference>
<feature type="transmembrane region" description="Helical" evidence="9">
    <location>
        <begin position="572"/>
        <end position="592"/>
    </location>
</feature>
<dbReference type="GO" id="GO:0097254">
    <property type="term" value="P:renal tubular secretion"/>
    <property type="evidence" value="ECO:0007669"/>
    <property type="project" value="Ensembl"/>
</dbReference>
<keyword evidence="4 9" id="KW-0812">Transmembrane</keyword>
<organism evidence="12 13">
    <name type="scientific">Sarcophilus harrisii</name>
    <name type="common">Tasmanian devil</name>
    <name type="synonym">Sarcophilus laniarius</name>
    <dbReference type="NCBI Taxonomy" id="9305"/>
    <lineage>
        <taxon>Eukaryota</taxon>
        <taxon>Metazoa</taxon>
        <taxon>Chordata</taxon>
        <taxon>Craniata</taxon>
        <taxon>Vertebrata</taxon>
        <taxon>Euteleostomi</taxon>
        <taxon>Mammalia</taxon>
        <taxon>Metatheria</taxon>
        <taxon>Dasyuromorphia</taxon>
        <taxon>Dasyuridae</taxon>
        <taxon>Sarcophilus</taxon>
    </lineage>
</organism>
<evidence type="ECO:0000256" key="3">
    <source>
        <dbReference type="ARBA" id="ARBA00022448"/>
    </source>
</evidence>
<dbReference type="PIRSF" id="PIRSF001293">
    <property type="entry name" value="ATP6V0A1"/>
    <property type="match status" value="1"/>
</dbReference>
<accession>G3VGX7</accession>
<keyword evidence="7 9" id="KW-0406">Ion transport</keyword>
<evidence type="ECO:0000256" key="7">
    <source>
        <dbReference type="ARBA" id="ARBA00023065"/>
    </source>
</evidence>
<dbReference type="InterPro" id="IPR002490">
    <property type="entry name" value="V-ATPase_116kDa_su"/>
</dbReference>
<dbReference type="GO" id="GO:0046961">
    <property type="term" value="F:proton-transporting ATPase activity, rotational mechanism"/>
    <property type="evidence" value="ECO:0007669"/>
    <property type="project" value="InterPro"/>
</dbReference>
<dbReference type="AlphaFoldDB" id="G3VGX7"/>
<keyword evidence="10" id="KW-0175">Coiled coil</keyword>
<keyword evidence="5 9" id="KW-0375">Hydrogen ion transport</keyword>
<dbReference type="OrthoDB" id="10264220at2759"/>
<evidence type="ECO:0000256" key="9">
    <source>
        <dbReference type="RuleBase" id="RU361189"/>
    </source>
</evidence>
<dbReference type="GO" id="GO:0051117">
    <property type="term" value="F:ATPase binding"/>
    <property type="evidence" value="ECO:0007669"/>
    <property type="project" value="Ensembl"/>
</dbReference>
<dbReference type="CTD" id="50617"/>
<gene>
    <name evidence="12" type="primary">ATP6V0A4</name>
</gene>
<evidence type="ECO:0000256" key="10">
    <source>
        <dbReference type="SAM" id="Coils"/>
    </source>
</evidence>
<evidence type="ECO:0000256" key="4">
    <source>
        <dbReference type="ARBA" id="ARBA00022692"/>
    </source>
</evidence>
<evidence type="ECO:0000313" key="13">
    <source>
        <dbReference type="Proteomes" id="UP000007648"/>
    </source>
</evidence>
<dbReference type="GO" id="GO:0098793">
    <property type="term" value="C:presynapse"/>
    <property type="evidence" value="ECO:0007669"/>
    <property type="project" value="GOC"/>
</dbReference>
<dbReference type="GeneID" id="100934805"/>
<feature type="transmembrane region" description="Helical" evidence="9">
    <location>
        <begin position="642"/>
        <end position="661"/>
    </location>
</feature>
<feature type="coiled-coil region" evidence="10">
    <location>
        <begin position="58"/>
        <end position="127"/>
    </location>
</feature>